<proteinExistence type="predicted"/>
<sequence length="178" mass="19447">MPPAIPSLWPSDIMVDVRPPLEILKAQAEKLGEITRGILTAEVTTVTGHEDYVVHRLDLIAPKLDDRAHRILTATHRTDLYPVVVEAELYRPTKVPAHAVKNLALQSTVAASGVNSRTDYPLRAWPPADDSRPVASNQSDFLSRVSEVLRSPAVRAAIDSFIALSNEKNPLTDSETAA</sequence>
<dbReference type="EMBL" id="CP053452">
    <property type="protein sequence ID" value="QJW96050.1"/>
    <property type="molecule type" value="Genomic_DNA"/>
</dbReference>
<accession>A0A6M5YRJ1</accession>
<organism evidence="1 2">
    <name type="scientific">Frigoriglobus tundricola</name>
    <dbReference type="NCBI Taxonomy" id="2774151"/>
    <lineage>
        <taxon>Bacteria</taxon>
        <taxon>Pseudomonadati</taxon>
        <taxon>Planctomycetota</taxon>
        <taxon>Planctomycetia</taxon>
        <taxon>Gemmatales</taxon>
        <taxon>Gemmataceae</taxon>
        <taxon>Frigoriglobus</taxon>
    </lineage>
</organism>
<protein>
    <submittedName>
        <fullName evidence="1">Uncharacterized protein</fullName>
    </submittedName>
</protein>
<dbReference type="KEGG" id="ftj:FTUN_3604"/>
<name>A0A6M5YRJ1_9BACT</name>
<dbReference type="Proteomes" id="UP000503447">
    <property type="component" value="Chromosome"/>
</dbReference>
<evidence type="ECO:0000313" key="2">
    <source>
        <dbReference type="Proteomes" id="UP000503447"/>
    </source>
</evidence>
<reference evidence="2" key="1">
    <citation type="submission" date="2020-05" db="EMBL/GenBank/DDBJ databases">
        <title>Frigoriglobus tundricola gen. nov., sp. nov., a psychrotolerant cellulolytic planctomycete of the family Gemmataceae with two divergent copies of 16S rRNA gene.</title>
        <authorList>
            <person name="Kulichevskaya I.S."/>
            <person name="Ivanova A.A."/>
            <person name="Naumoff D.G."/>
            <person name="Beletsky A.V."/>
            <person name="Rijpstra W.I.C."/>
            <person name="Sinninghe Damste J.S."/>
            <person name="Mardanov A.V."/>
            <person name="Ravin N.V."/>
            <person name="Dedysh S.N."/>
        </authorList>
    </citation>
    <scope>NUCLEOTIDE SEQUENCE [LARGE SCALE GENOMIC DNA]</scope>
    <source>
        <strain evidence="2">PL17</strain>
    </source>
</reference>
<keyword evidence="2" id="KW-1185">Reference proteome</keyword>
<gene>
    <name evidence="1" type="ORF">FTUN_3604</name>
</gene>
<dbReference type="AlphaFoldDB" id="A0A6M5YRJ1"/>
<evidence type="ECO:0000313" key="1">
    <source>
        <dbReference type="EMBL" id="QJW96050.1"/>
    </source>
</evidence>
<dbReference type="RefSeq" id="WP_171471704.1">
    <property type="nucleotide sequence ID" value="NZ_CP053452.2"/>
</dbReference>